<protein>
    <submittedName>
        <fullName evidence="1">Uncharacterized protein</fullName>
    </submittedName>
</protein>
<comment type="caution">
    <text evidence="1">The sequence shown here is derived from an EMBL/GenBank/DDBJ whole genome shotgun (WGS) entry which is preliminary data.</text>
</comment>
<gene>
    <name evidence="1" type="ORF">MANES_14G015400v8</name>
</gene>
<keyword evidence="2" id="KW-1185">Reference proteome</keyword>
<accession>A0ACB7GHP4</accession>
<evidence type="ECO:0000313" key="2">
    <source>
        <dbReference type="Proteomes" id="UP000091857"/>
    </source>
</evidence>
<evidence type="ECO:0000313" key="1">
    <source>
        <dbReference type="EMBL" id="KAG8638246.1"/>
    </source>
</evidence>
<organism evidence="1 2">
    <name type="scientific">Manihot esculenta</name>
    <name type="common">Cassava</name>
    <name type="synonym">Jatropha manihot</name>
    <dbReference type="NCBI Taxonomy" id="3983"/>
    <lineage>
        <taxon>Eukaryota</taxon>
        <taxon>Viridiplantae</taxon>
        <taxon>Streptophyta</taxon>
        <taxon>Embryophyta</taxon>
        <taxon>Tracheophyta</taxon>
        <taxon>Spermatophyta</taxon>
        <taxon>Magnoliopsida</taxon>
        <taxon>eudicotyledons</taxon>
        <taxon>Gunneridae</taxon>
        <taxon>Pentapetalae</taxon>
        <taxon>rosids</taxon>
        <taxon>fabids</taxon>
        <taxon>Malpighiales</taxon>
        <taxon>Euphorbiaceae</taxon>
        <taxon>Crotonoideae</taxon>
        <taxon>Manihoteae</taxon>
        <taxon>Manihot</taxon>
    </lineage>
</organism>
<name>A0ACB7GHP4_MANES</name>
<dbReference type="EMBL" id="CM004400">
    <property type="protein sequence ID" value="KAG8638246.1"/>
    <property type="molecule type" value="Genomic_DNA"/>
</dbReference>
<reference evidence="2" key="1">
    <citation type="journal article" date="2016" name="Nat. Biotechnol.">
        <title>Sequencing wild and cultivated cassava and related species reveals extensive interspecific hybridization and genetic diversity.</title>
        <authorList>
            <person name="Bredeson J.V."/>
            <person name="Lyons J.B."/>
            <person name="Prochnik S.E."/>
            <person name="Wu G.A."/>
            <person name="Ha C.M."/>
            <person name="Edsinger-Gonzales E."/>
            <person name="Grimwood J."/>
            <person name="Schmutz J."/>
            <person name="Rabbi I.Y."/>
            <person name="Egesi C."/>
            <person name="Nauluvula P."/>
            <person name="Lebot V."/>
            <person name="Ndunguru J."/>
            <person name="Mkamilo G."/>
            <person name="Bart R.S."/>
            <person name="Setter T.L."/>
            <person name="Gleadow R.M."/>
            <person name="Kulakow P."/>
            <person name="Ferguson M.E."/>
            <person name="Rounsley S."/>
            <person name="Rokhsar D.S."/>
        </authorList>
    </citation>
    <scope>NUCLEOTIDE SEQUENCE [LARGE SCALE GENOMIC DNA]</scope>
    <source>
        <strain evidence="2">cv. AM560-2</strain>
    </source>
</reference>
<sequence>MDYELSDSSGTDDDLPPSHRNRFQSGVRPAANGRSTAVGSASLPRAHSDMETQIHNIEQEAYTSVLRAFKAQSDAITWEKESLITELRKELRVSDEEHRKLLSRVNADDMIRRIREWRKTNGLQPGMPNTAQPAHDPTPSPTVSASRKKPKASQSVASLSVGAPSPALPSSQPSSSALRRGPPPGPRSKKSKPSMQYPSTGLTGRAQANIRSSSGAFATDEPAEATSYDPLIGRKVWTRWPEDNQYYQAVITDYNPVEGRHALVYDINTVDETWEWVNLKEISPEDIRWEGENPGIFHRGSRPGPGRGNKKSMARGGPLAGAGRGRGTMKGQSRKDIPLSQNGIGKKALGDIEILHTDTLIKEVEKVFGASHPDPIEIEKAKKVLKEHEQALVDAIAKLEDASDGESADGGHPFSHGQSMDQDRVWRKRPYDEMGGDGRVSDSKKMARGGRVGSVEHQDDGHEI</sequence>
<dbReference type="Proteomes" id="UP000091857">
    <property type="component" value="Chromosome 14"/>
</dbReference>
<proteinExistence type="predicted"/>